<dbReference type="EMBL" id="CP032630">
    <property type="protein sequence ID" value="AYF98124.1"/>
    <property type="molecule type" value="Genomic_DNA"/>
</dbReference>
<dbReference type="RefSeq" id="WP_120762471.1">
    <property type="nucleotide sequence ID" value="NZ_CP032630.1"/>
</dbReference>
<name>A0A387B3E1_9MICO</name>
<gene>
    <name evidence="2" type="ORF">D7I47_07575</name>
</gene>
<evidence type="ECO:0000313" key="3">
    <source>
        <dbReference type="Proteomes" id="UP000278886"/>
    </source>
</evidence>
<dbReference type="Proteomes" id="UP000278886">
    <property type="component" value="Chromosome"/>
</dbReference>
<dbReference type="OrthoDB" id="3296885at2"/>
<keyword evidence="3" id="KW-1185">Reference proteome</keyword>
<protein>
    <submittedName>
        <fullName evidence="2">DUF4387 domain-containing protein</fullName>
    </submittedName>
</protein>
<dbReference type="AlphaFoldDB" id="A0A387B3E1"/>
<sequence length="113" mass="12331">MARQTLDEVADLVRAKNAGPFWLTLDVFLPDEQSYERVLASDVVDPAVVARLYRTSADAVRVFPMPALRAIKISFPRPVTQGSFADRDMHSGQQHVLLAAIEVPEAIPAASAS</sequence>
<reference evidence="3" key="1">
    <citation type="submission" date="2018-09" db="EMBL/GenBank/DDBJ databases">
        <title>Genome sequencing of strain 2DFWR-13.</title>
        <authorList>
            <person name="Heo J."/>
            <person name="Kim S.-J."/>
            <person name="Kwon S.-W."/>
        </authorList>
    </citation>
    <scope>NUCLEOTIDE SEQUENCE [LARGE SCALE GENOMIC DNA]</scope>
    <source>
        <strain evidence="3">2DFWR-13</strain>
    </source>
</reference>
<dbReference type="KEGG" id="lyd:D7I47_07575"/>
<evidence type="ECO:0000313" key="2">
    <source>
        <dbReference type="EMBL" id="AYF98124.1"/>
    </source>
</evidence>
<feature type="domain" description="DUF4387" evidence="1">
    <location>
        <begin position="6"/>
        <end position="101"/>
    </location>
</feature>
<accession>A0A387B3E1</accession>
<evidence type="ECO:0000259" key="1">
    <source>
        <dbReference type="Pfam" id="PF14330"/>
    </source>
</evidence>
<dbReference type="Pfam" id="PF14330">
    <property type="entry name" value="DUF4387"/>
    <property type="match status" value="1"/>
</dbReference>
<dbReference type="InterPro" id="IPR025496">
    <property type="entry name" value="DUF4387"/>
</dbReference>
<organism evidence="2 3">
    <name type="scientific">Protaetiibacter intestinalis</name>
    <dbReference type="NCBI Taxonomy" id="2419774"/>
    <lineage>
        <taxon>Bacteria</taxon>
        <taxon>Bacillati</taxon>
        <taxon>Actinomycetota</taxon>
        <taxon>Actinomycetes</taxon>
        <taxon>Micrococcales</taxon>
        <taxon>Microbacteriaceae</taxon>
        <taxon>Protaetiibacter</taxon>
    </lineage>
</organism>
<proteinExistence type="predicted"/>